<evidence type="ECO:0000256" key="4">
    <source>
        <dbReference type="ARBA" id="ARBA00022475"/>
    </source>
</evidence>
<organism evidence="10 11">
    <name type="scientific">Sphingomonas oligophenolica</name>
    <dbReference type="NCBI Taxonomy" id="301154"/>
    <lineage>
        <taxon>Bacteria</taxon>
        <taxon>Pseudomonadati</taxon>
        <taxon>Pseudomonadota</taxon>
        <taxon>Alphaproteobacteria</taxon>
        <taxon>Sphingomonadales</taxon>
        <taxon>Sphingomonadaceae</taxon>
        <taxon>Sphingomonas</taxon>
    </lineage>
</organism>
<feature type="region of interest" description="Disordered" evidence="8">
    <location>
        <begin position="1"/>
        <end position="37"/>
    </location>
</feature>
<protein>
    <recommendedName>
        <fullName evidence="3">Flagellar motor switch protein FliN</fullName>
    </recommendedName>
</protein>
<evidence type="ECO:0000256" key="2">
    <source>
        <dbReference type="ARBA" id="ARBA00009226"/>
    </source>
</evidence>
<evidence type="ECO:0000256" key="6">
    <source>
        <dbReference type="ARBA" id="ARBA00022779"/>
    </source>
</evidence>
<comment type="subcellular location">
    <subcellularLocation>
        <location evidence="1">Cell membrane</location>
        <topology evidence="1">Peripheral membrane protein</topology>
        <orientation evidence="1">Cytoplasmic side</orientation>
    </subcellularLocation>
</comment>
<evidence type="ECO:0000259" key="9">
    <source>
        <dbReference type="Pfam" id="PF01052"/>
    </source>
</evidence>
<keyword evidence="5" id="KW-0145">Chemotaxis</keyword>
<comment type="similarity">
    <text evidence="2">Belongs to the FliN/MopA/SpaO family.</text>
</comment>
<keyword evidence="6" id="KW-0283">Flagellar rotation</keyword>
<name>A0ABU9Y427_9SPHN</name>
<dbReference type="SUPFAM" id="SSF101801">
    <property type="entry name" value="Surface presentation of antigens (SPOA)"/>
    <property type="match status" value="1"/>
</dbReference>
<feature type="domain" description="Flagellar motor switch protein FliN-like C-terminal" evidence="9">
    <location>
        <begin position="42"/>
        <end position="111"/>
    </location>
</feature>
<evidence type="ECO:0000256" key="7">
    <source>
        <dbReference type="ARBA" id="ARBA00023136"/>
    </source>
</evidence>
<dbReference type="EMBL" id="JBDIME010000010">
    <property type="protein sequence ID" value="MEN2790539.1"/>
    <property type="molecule type" value="Genomic_DNA"/>
</dbReference>
<accession>A0ABU9Y427</accession>
<dbReference type="Proteomes" id="UP001419910">
    <property type="component" value="Unassembled WGS sequence"/>
</dbReference>
<dbReference type="PANTHER" id="PTHR43484">
    <property type="match status" value="1"/>
</dbReference>
<gene>
    <name evidence="10" type="ORF">ABC974_12945</name>
</gene>
<feature type="compositionally biased region" description="Low complexity" evidence="8">
    <location>
        <begin position="20"/>
        <end position="35"/>
    </location>
</feature>
<dbReference type="RefSeq" id="WP_343888285.1">
    <property type="nucleotide sequence ID" value="NZ_BAAAEH010000008.1"/>
</dbReference>
<dbReference type="InterPro" id="IPR036429">
    <property type="entry name" value="SpoA-like_sf"/>
</dbReference>
<dbReference type="Pfam" id="PF01052">
    <property type="entry name" value="FliMN_C"/>
    <property type="match status" value="1"/>
</dbReference>
<evidence type="ECO:0000313" key="11">
    <source>
        <dbReference type="Proteomes" id="UP001419910"/>
    </source>
</evidence>
<keyword evidence="11" id="KW-1185">Reference proteome</keyword>
<evidence type="ECO:0000256" key="5">
    <source>
        <dbReference type="ARBA" id="ARBA00022500"/>
    </source>
</evidence>
<keyword evidence="4" id="KW-1003">Cell membrane</keyword>
<dbReference type="InterPro" id="IPR001172">
    <property type="entry name" value="FliN_T3SS_HrcQb"/>
</dbReference>
<dbReference type="InterPro" id="IPR001543">
    <property type="entry name" value="FliN-like_C"/>
</dbReference>
<sequence length="113" mass="11764">MTEQKIRTGAASARPETPIVQSAPAQSPSVQSPSPDRINSKLIDSVEVVLDAFLGSAHMTIGELTAMKQGAVVELDAALNAPVELRLNGVAVARGELVAVGENFAVRLTEISS</sequence>
<keyword evidence="10" id="KW-0966">Cell projection</keyword>
<proteinExistence type="inferred from homology"/>
<keyword evidence="7" id="KW-0472">Membrane</keyword>
<dbReference type="PANTHER" id="PTHR43484:SF1">
    <property type="entry name" value="FLAGELLAR MOTOR SWITCH PROTEIN FLIN"/>
    <property type="match status" value="1"/>
</dbReference>
<evidence type="ECO:0000313" key="10">
    <source>
        <dbReference type="EMBL" id="MEN2790539.1"/>
    </source>
</evidence>
<dbReference type="InterPro" id="IPR051469">
    <property type="entry name" value="FliN/MopA/SpaO"/>
</dbReference>
<dbReference type="PRINTS" id="PR00956">
    <property type="entry name" value="FLGMOTORFLIN"/>
</dbReference>
<dbReference type="Gene3D" id="2.30.330.10">
    <property type="entry name" value="SpoA-like"/>
    <property type="match status" value="1"/>
</dbReference>
<reference evidence="10 11" key="1">
    <citation type="submission" date="2024-05" db="EMBL/GenBank/DDBJ databases">
        <authorList>
            <person name="Liu Q."/>
            <person name="Xin Y.-H."/>
        </authorList>
    </citation>
    <scope>NUCLEOTIDE SEQUENCE [LARGE SCALE GENOMIC DNA]</scope>
    <source>
        <strain evidence="10 11">CGMCC 1.10181</strain>
    </source>
</reference>
<evidence type="ECO:0000256" key="8">
    <source>
        <dbReference type="SAM" id="MobiDB-lite"/>
    </source>
</evidence>
<evidence type="ECO:0000256" key="3">
    <source>
        <dbReference type="ARBA" id="ARBA00021897"/>
    </source>
</evidence>
<comment type="caution">
    <text evidence="10">The sequence shown here is derived from an EMBL/GenBank/DDBJ whole genome shotgun (WGS) entry which is preliminary data.</text>
</comment>
<keyword evidence="10" id="KW-0282">Flagellum</keyword>
<evidence type="ECO:0000256" key="1">
    <source>
        <dbReference type="ARBA" id="ARBA00004413"/>
    </source>
</evidence>
<keyword evidence="10" id="KW-0969">Cilium</keyword>